<accession>A0A0V1HB35</accession>
<dbReference type="OrthoDB" id="6375508at2759"/>
<feature type="compositionally biased region" description="Basic and acidic residues" evidence="1">
    <location>
        <begin position="40"/>
        <end position="57"/>
    </location>
</feature>
<comment type="caution">
    <text evidence="2">The sequence shown here is derived from an EMBL/GenBank/DDBJ whole genome shotgun (WGS) entry which is preliminary data.</text>
</comment>
<protein>
    <recommendedName>
        <fullName evidence="4">Reverse transcriptase domain-containing protein</fullName>
    </recommendedName>
</protein>
<reference evidence="2 3" key="1">
    <citation type="submission" date="2015-01" db="EMBL/GenBank/DDBJ databases">
        <title>Evolution of Trichinella species and genotypes.</title>
        <authorList>
            <person name="Korhonen P.K."/>
            <person name="Edoardo P."/>
            <person name="Giuseppe L.R."/>
            <person name="Gasser R.B."/>
        </authorList>
    </citation>
    <scope>NUCLEOTIDE SEQUENCE [LARGE SCALE GENOMIC DNA]</scope>
    <source>
        <strain evidence="2">ISS1029</strain>
    </source>
</reference>
<dbReference type="AlphaFoldDB" id="A0A0V1HB35"/>
<dbReference type="EMBL" id="JYDP01000104">
    <property type="protein sequence ID" value="KRZ07285.1"/>
    <property type="molecule type" value="Genomic_DNA"/>
</dbReference>
<feature type="compositionally biased region" description="Basic residues" evidence="1">
    <location>
        <begin position="74"/>
        <end position="84"/>
    </location>
</feature>
<name>A0A0V1HB35_9BILA</name>
<evidence type="ECO:0000313" key="2">
    <source>
        <dbReference type="EMBL" id="KRZ07285.1"/>
    </source>
</evidence>
<sequence length="196" mass="22415">MIEEYPPANMAWGPYEDELGKWIEDGWLVLYDESEHALPKDYCHDDNDPAKQEESQTRDGFPGAERPHREPYGRRGRVQRKAGRRQGGNIRIDKSLWPYQTAVFKDKRYCLTRLGFSLNVAPLVMKAVLNCVLSQDPQVRRGTSAYIDDILVNESVVGVDRVKRHLAHYGLTCKTQERATDGARLLGLKVWGSKRS</sequence>
<evidence type="ECO:0000256" key="1">
    <source>
        <dbReference type="SAM" id="MobiDB-lite"/>
    </source>
</evidence>
<keyword evidence="3" id="KW-1185">Reference proteome</keyword>
<proteinExistence type="predicted"/>
<evidence type="ECO:0000313" key="3">
    <source>
        <dbReference type="Proteomes" id="UP000055024"/>
    </source>
</evidence>
<feature type="region of interest" description="Disordered" evidence="1">
    <location>
        <begin position="40"/>
        <end position="86"/>
    </location>
</feature>
<organism evidence="2 3">
    <name type="scientific">Trichinella zimbabwensis</name>
    <dbReference type="NCBI Taxonomy" id="268475"/>
    <lineage>
        <taxon>Eukaryota</taxon>
        <taxon>Metazoa</taxon>
        <taxon>Ecdysozoa</taxon>
        <taxon>Nematoda</taxon>
        <taxon>Enoplea</taxon>
        <taxon>Dorylaimia</taxon>
        <taxon>Trichinellida</taxon>
        <taxon>Trichinellidae</taxon>
        <taxon>Trichinella</taxon>
    </lineage>
</organism>
<evidence type="ECO:0008006" key="4">
    <source>
        <dbReference type="Google" id="ProtNLM"/>
    </source>
</evidence>
<gene>
    <name evidence="2" type="ORF">T11_7743</name>
</gene>
<dbReference type="Proteomes" id="UP000055024">
    <property type="component" value="Unassembled WGS sequence"/>
</dbReference>